<feature type="transmembrane region" description="Helical" evidence="2">
    <location>
        <begin position="412"/>
        <end position="433"/>
    </location>
</feature>
<feature type="transmembrane region" description="Helical" evidence="2">
    <location>
        <begin position="464"/>
        <end position="482"/>
    </location>
</feature>
<dbReference type="Proteomes" id="UP001160519">
    <property type="component" value="Unassembled WGS sequence"/>
</dbReference>
<feature type="transmembrane region" description="Helical" evidence="2">
    <location>
        <begin position="303"/>
        <end position="320"/>
    </location>
</feature>
<evidence type="ECO:0000313" key="4">
    <source>
        <dbReference type="Proteomes" id="UP001160519"/>
    </source>
</evidence>
<keyword evidence="2" id="KW-1133">Transmembrane helix</keyword>
<feature type="transmembrane region" description="Helical" evidence="2">
    <location>
        <begin position="358"/>
        <end position="376"/>
    </location>
</feature>
<dbReference type="Gene3D" id="3.40.50.150">
    <property type="entry name" value="Vaccinia Virus protein VP39"/>
    <property type="match status" value="1"/>
</dbReference>
<reference evidence="3" key="1">
    <citation type="submission" date="2023-01" db="EMBL/GenBank/DDBJ databases">
        <title>Biogeochemical cycle of methane in antarctic sediments.</title>
        <authorList>
            <person name="Roldan D.M."/>
            <person name="Menes R.J."/>
        </authorList>
    </citation>
    <scope>NUCLEOTIDE SEQUENCE [LARGE SCALE GENOMIC DNA]</scope>
    <source>
        <strain evidence="3">K-2018 MAG008</strain>
    </source>
</reference>
<keyword evidence="2" id="KW-0472">Membrane</keyword>
<dbReference type="CDD" id="cd02440">
    <property type="entry name" value="AdoMet_MTases"/>
    <property type="match status" value="1"/>
</dbReference>
<evidence type="ECO:0000256" key="2">
    <source>
        <dbReference type="SAM" id="Phobius"/>
    </source>
</evidence>
<accession>A0AA43Q5J0</accession>
<proteinExistence type="predicted"/>
<feature type="transmembrane region" description="Helical" evidence="2">
    <location>
        <begin position="326"/>
        <end position="346"/>
    </location>
</feature>
<feature type="transmembrane region" description="Helical" evidence="2">
    <location>
        <begin position="187"/>
        <end position="208"/>
    </location>
</feature>
<organism evidence="3 4">
    <name type="scientific">Candidatus Methylobacter titanis</name>
    <dbReference type="NCBI Taxonomy" id="3053457"/>
    <lineage>
        <taxon>Bacteria</taxon>
        <taxon>Pseudomonadati</taxon>
        <taxon>Pseudomonadota</taxon>
        <taxon>Gammaproteobacteria</taxon>
        <taxon>Methylococcales</taxon>
        <taxon>Methylococcaceae</taxon>
        <taxon>Methylobacter</taxon>
    </lineage>
</organism>
<feature type="transmembrane region" description="Helical" evidence="2">
    <location>
        <begin position="439"/>
        <end position="457"/>
    </location>
</feature>
<dbReference type="PANTHER" id="PTHR43317:SF1">
    <property type="entry name" value="THERMOSPERMINE SYNTHASE ACAULIS5"/>
    <property type="match status" value="1"/>
</dbReference>
<feature type="transmembrane region" description="Helical" evidence="2">
    <location>
        <begin position="50"/>
        <end position="70"/>
    </location>
</feature>
<dbReference type="InterPro" id="IPR029063">
    <property type="entry name" value="SAM-dependent_MTases_sf"/>
</dbReference>
<protein>
    <submittedName>
        <fullName evidence="3">Fused MFS/spermidine synthase</fullName>
    </submittedName>
</protein>
<sequence>MSHRPEATADRNLPLIFLFAATLFTSASLMFVLQPLFGKILLPLLGGSPAVWNTCMVFYQSILFLGYLYAHYLSTRHAQHRQIQIHTALILISFLALPLALPENTVPPTDSNPTFWLLWTLFLAIGLPFFVVSTTAPLIQKWFANVGHHTSHDPYYLYAASNTGSLIALLSYPFLLEPNIGLANQKSYWSAGYLLLCLLIAGCAFVLWKNCRGEFIRPGRINSPLQDAEAVTATDENNLSLATQLHWLALALVPSSLLLGLTNFISTDIASVPLLWIIPLTLYLLSFVIVFSKWNDKIHPLMVKLQPLFLLPFIAYAFINPADLPYWAYLILHLLAFFFAVMVCHGELAKLRPHTRHLTTFYLIMSFAGMLGGMFNTFVAPFVFNAVYEYPIMIIAALLLRPGLKLTLNSGLLLQIIVPALLVIIGIIAHATVDNLLQYFDIIVIGLMGLTLLTYLLRARPVGFALMTGAIIFLALGLHGLSSHTLYQQRSFFGVLAVREAVLTDEQGQPESYHELFHGTTKHGAQRLAAHLSKIPLTYYSRPGPMGQLFKEYDGNDQAWNIGVVGLGAGALACYAKDQQNWTLYEIDPLVVDIAGNPAYFSYLSQCAPNAAMRIGDARLSLEKEPDQHFDLLVMDAFSSDSVPTHLLTKEALALYFKKLKPTGILAFHMTNRHLSLKKVLSINAEALHLASLIQEFQPQQDIPLVVATDWVVMAKHAETLEPLRLSRLGKWQKMPLYFDMKPWTDDFTNIVSIWK</sequence>
<dbReference type="Gene3D" id="1.20.1250.20">
    <property type="entry name" value="MFS general substrate transporter like domains"/>
    <property type="match status" value="1"/>
</dbReference>
<dbReference type="NCBIfam" id="NF037959">
    <property type="entry name" value="MFS_SpdSyn"/>
    <property type="match status" value="1"/>
</dbReference>
<feature type="transmembrane region" description="Helical" evidence="2">
    <location>
        <begin position="272"/>
        <end position="291"/>
    </location>
</feature>
<dbReference type="PANTHER" id="PTHR43317">
    <property type="entry name" value="THERMOSPERMINE SYNTHASE ACAULIS5"/>
    <property type="match status" value="1"/>
</dbReference>
<evidence type="ECO:0000313" key="3">
    <source>
        <dbReference type="EMBL" id="MDI1230104.1"/>
    </source>
</evidence>
<comment type="caution">
    <text evidence="3">The sequence shown here is derived from an EMBL/GenBank/DDBJ whole genome shotgun (WGS) entry which is preliminary data.</text>
</comment>
<feature type="transmembrane region" description="Helical" evidence="2">
    <location>
        <begin position="12"/>
        <end position="38"/>
    </location>
</feature>
<dbReference type="AlphaFoldDB" id="A0AA43Q5J0"/>
<feature type="transmembrane region" description="Helical" evidence="2">
    <location>
        <begin position="113"/>
        <end position="134"/>
    </location>
</feature>
<dbReference type="SUPFAM" id="SSF53335">
    <property type="entry name" value="S-adenosyl-L-methionine-dependent methyltransferases"/>
    <property type="match status" value="1"/>
</dbReference>
<name>A0AA43Q5J0_9GAMM</name>
<keyword evidence="1" id="KW-0620">Polyamine biosynthesis</keyword>
<gene>
    <name evidence="3" type="ORF">PSU93_03020</name>
</gene>
<keyword evidence="4" id="KW-1185">Reference proteome</keyword>
<dbReference type="InterPro" id="IPR036259">
    <property type="entry name" value="MFS_trans_sf"/>
</dbReference>
<feature type="transmembrane region" description="Helical" evidence="2">
    <location>
        <begin position="155"/>
        <end position="175"/>
    </location>
</feature>
<dbReference type="SUPFAM" id="SSF103473">
    <property type="entry name" value="MFS general substrate transporter"/>
    <property type="match status" value="1"/>
</dbReference>
<feature type="transmembrane region" description="Helical" evidence="2">
    <location>
        <begin position="82"/>
        <end position="101"/>
    </location>
</feature>
<keyword evidence="2" id="KW-0812">Transmembrane</keyword>
<feature type="transmembrane region" description="Helical" evidence="2">
    <location>
        <begin position="382"/>
        <end position="400"/>
    </location>
</feature>
<dbReference type="GO" id="GO:0006596">
    <property type="term" value="P:polyamine biosynthetic process"/>
    <property type="evidence" value="ECO:0007669"/>
    <property type="project" value="UniProtKB-KW"/>
</dbReference>
<dbReference type="EMBL" id="JAQSDF010000005">
    <property type="protein sequence ID" value="MDI1230104.1"/>
    <property type="molecule type" value="Genomic_DNA"/>
</dbReference>
<evidence type="ECO:0000256" key="1">
    <source>
        <dbReference type="ARBA" id="ARBA00023115"/>
    </source>
</evidence>
<feature type="transmembrane region" description="Helical" evidence="2">
    <location>
        <begin position="247"/>
        <end position="266"/>
    </location>
</feature>